<evidence type="ECO:0000313" key="4">
    <source>
        <dbReference type="Proteomes" id="UP000714625"/>
    </source>
</evidence>
<dbReference type="EMBL" id="AAXMUW010000013">
    <property type="protein sequence ID" value="EGQ9135224.1"/>
    <property type="molecule type" value="Genomic_DNA"/>
</dbReference>
<protein>
    <submittedName>
        <fullName evidence="1">Uncharacterized protein</fullName>
    </submittedName>
</protein>
<keyword evidence="3" id="KW-1185">Reference proteome</keyword>
<reference evidence="1" key="2">
    <citation type="submission" date="2019-11" db="EMBL/GenBank/DDBJ databases">
        <authorList>
            <consortium name="PulseNet: The National Subtyping Network for Foodborne Disease Surveillance"/>
            <person name="Tarr C.L."/>
            <person name="Trees E."/>
            <person name="Katz L.S."/>
            <person name="Carleton-Romer H.A."/>
            <person name="Stroika S."/>
            <person name="Kucerova Z."/>
            <person name="Roache K.F."/>
            <person name="Sabol A.L."/>
            <person name="Besser J."/>
            <person name="Gerner-Smidt P."/>
        </authorList>
    </citation>
    <scope>NUCLEOTIDE SEQUENCE</scope>
    <source>
        <strain evidence="1">PNUSAV001129</strain>
    </source>
</reference>
<organism evidence="1 4">
    <name type="scientific">Vibrio alginolyticus</name>
    <dbReference type="NCBI Taxonomy" id="663"/>
    <lineage>
        <taxon>Bacteria</taxon>
        <taxon>Pseudomonadati</taxon>
        <taxon>Pseudomonadota</taxon>
        <taxon>Gammaproteobacteria</taxon>
        <taxon>Vibrionales</taxon>
        <taxon>Vibrionaceae</taxon>
        <taxon>Vibrio</taxon>
    </lineage>
</organism>
<comment type="caution">
    <text evidence="1">The sequence shown here is derived from an EMBL/GenBank/DDBJ whole genome shotgun (WGS) entry which is preliminary data.</text>
</comment>
<evidence type="ECO:0000313" key="2">
    <source>
        <dbReference type="EMBL" id="PNP19324.1"/>
    </source>
</evidence>
<reference evidence="2 3" key="1">
    <citation type="submission" date="2017-12" db="EMBL/GenBank/DDBJ databases">
        <title>FDA dAtabase for Regulatory Grade micrObial Sequences (FDA-ARGOS): Supporting development and validation of Infectious Disease Dx tests.</title>
        <authorList>
            <person name="Hoffmann M."/>
            <person name="Allard M."/>
            <person name="Evans P."/>
            <person name="Brown E."/>
            <person name="Tallon L.J."/>
            <person name="Sadzewicz L."/>
            <person name="Sengamalay N."/>
            <person name="Ott S."/>
            <person name="Godinez A."/>
            <person name="Nagaraj S."/>
            <person name="Vavikolanu K."/>
            <person name="Aluvathingal J."/>
            <person name="Nadendla S."/>
            <person name="Hobson J."/>
            <person name="Sichtig H."/>
        </authorList>
    </citation>
    <scope>NUCLEOTIDE SEQUENCE [LARGE SCALE GENOMIC DNA]</scope>
    <source>
        <strain evidence="3">ATCC 17749</strain>
        <strain evidence="2">FDAARGOS_97</strain>
    </source>
</reference>
<accession>A0AA36XNE4</accession>
<proteinExistence type="predicted"/>
<sequence>MLLNSFGHDDFRCVKTLIVRYFETFPEST</sequence>
<dbReference type="EMBL" id="LOSN02000002">
    <property type="protein sequence ID" value="PNP19324.1"/>
    <property type="molecule type" value="Genomic_DNA"/>
</dbReference>
<name>A0AA36XNE4_VIBAL</name>
<dbReference type="AlphaFoldDB" id="A0AA36XNE4"/>
<dbReference type="Proteomes" id="UP000054316">
    <property type="component" value="Unassembled WGS sequence"/>
</dbReference>
<dbReference type="Proteomes" id="UP000714625">
    <property type="component" value="Unassembled WGS sequence"/>
</dbReference>
<gene>
    <name evidence="2" type="ORF">AL553_016730</name>
    <name evidence="1" type="ORF">GHY86_08620</name>
</gene>
<evidence type="ECO:0000313" key="1">
    <source>
        <dbReference type="EMBL" id="EGQ9135224.1"/>
    </source>
</evidence>
<evidence type="ECO:0000313" key="3">
    <source>
        <dbReference type="Proteomes" id="UP000054316"/>
    </source>
</evidence>